<keyword evidence="1" id="KW-0472">Membrane</keyword>
<evidence type="ECO:0000313" key="3">
    <source>
        <dbReference type="Proteomes" id="UP000708208"/>
    </source>
</evidence>
<feature type="transmembrane region" description="Helical" evidence="1">
    <location>
        <begin position="47"/>
        <end position="66"/>
    </location>
</feature>
<keyword evidence="1" id="KW-1133">Transmembrane helix</keyword>
<proteinExistence type="predicted"/>
<evidence type="ECO:0000313" key="2">
    <source>
        <dbReference type="EMBL" id="CAG7633590.1"/>
    </source>
</evidence>
<name>A0A8J2NQ52_9HEXA</name>
<comment type="caution">
    <text evidence="2">The sequence shown here is derived from an EMBL/GenBank/DDBJ whole genome shotgun (WGS) entry which is preliminary data.</text>
</comment>
<accession>A0A8J2NQ52</accession>
<dbReference type="AlphaFoldDB" id="A0A8J2NQ52"/>
<dbReference type="EMBL" id="CAJVCH010000682">
    <property type="protein sequence ID" value="CAG7633590.1"/>
    <property type="molecule type" value="Genomic_DNA"/>
</dbReference>
<sequence length="127" mass="13273">DSKGSSLPRWFMENNLVTLHDCNVWLPGNQYSLIPCSLNIRKMKPTTLAILVLTLIVAIAVVDAQFRGGYYGGRGGHYGGGGRGHYGGGHYGGGGRGHYGGGRGHYGGGRGHYGGGHYGGGYYGGRG</sequence>
<keyword evidence="3" id="KW-1185">Reference proteome</keyword>
<dbReference type="Proteomes" id="UP000708208">
    <property type="component" value="Unassembled WGS sequence"/>
</dbReference>
<keyword evidence="1" id="KW-0812">Transmembrane</keyword>
<reference evidence="2" key="1">
    <citation type="submission" date="2021-06" db="EMBL/GenBank/DDBJ databases">
        <authorList>
            <person name="Hodson N. C."/>
            <person name="Mongue J. A."/>
            <person name="Jaron S. K."/>
        </authorList>
    </citation>
    <scope>NUCLEOTIDE SEQUENCE</scope>
</reference>
<protein>
    <submittedName>
        <fullName evidence="2">Uncharacterized protein</fullName>
    </submittedName>
</protein>
<gene>
    <name evidence="2" type="ORF">AFUS01_LOCUS184</name>
</gene>
<evidence type="ECO:0000256" key="1">
    <source>
        <dbReference type="SAM" id="Phobius"/>
    </source>
</evidence>
<organism evidence="2 3">
    <name type="scientific">Allacma fusca</name>
    <dbReference type="NCBI Taxonomy" id="39272"/>
    <lineage>
        <taxon>Eukaryota</taxon>
        <taxon>Metazoa</taxon>
        <taxon>Ecdysozoa</taxon>
        <taxon>Arthropoda</taxon>
        <taxon>Hexapoda</taxon>
        <taxon>Collembola</taxon>
        <taxon>Symphypleona</taxon>
        <taxon>Sminthuridae</taxon>
        <taxon>Allacma</taxon>
    </lineage>
</organism>
<feature type="non-terminal residue" evidence="2">
    <location>
        <position position="1"/>
    </location>
</feature>